<gene>
    <name evidence="1" type="ORF">PV04_01906</name>
</gene>
<organism evidence="1 2">
    <name type="scientific">Phialophora macrospora</name>
    <dbReference type="NCBI Taxonomy" id="1851006"/>
    <lineage>
        <taxon>Eukaryota</taxon>
        <taxon>Fungi</taxon>
        <taxon>Dikarya</taxon>
        <taxon>Ascomycota</taxon>
        <taxon>Pezizomycotina</taxon>
        <taxon>Eurotiomycetes</taxon>
        <taxon>Chaetothyriomycetidae</taxon>
        <taxon>Chaetothyriales</taxon>
        <taxon>Herpotrichiellaceae</taxon>
        <taxon>Phialophora</taxon>
    </lineage>
</organism>
<proteinExistence type="predicted"/>
<protein>
    <submittedName>
        <fullName evidence="1">Uncharacterized protein</fullName>
    </submittedName>
</protein>
<name>A0A0D2EHF5_9EURO</name>
<accession>A0A0D2EHF5</accession>
<evidence type="ECO:0000313" key="2">
    <source>
        <dbReference type="Proteomes" id="UP000054266"/>
    </source>
</evidence>
<evidence type="ECO:0000313" key="1">
    <source>
        <dbReference type="EMBL" id="KIW73817.1"/>
    </source>
</evidence>
<dbReference type="STRING" id="5601.A0A0D2EHF5"/>
<dbReference type="HOGENOM" id="CLU_336484_0_0_1"/>
<sequence length="768" mass="86851">MTAQRPSAAQRERALIKEYDIEFLGPEREHRWPERYRATFAEARNVRGCFFEDLKRGTRTLAGRPLSLPVNVLQERSLCLKRSVVPPGLDPMNESTLRVMEALVFSRFKAEVKCKTCRGFHWIADFQAIPTNETEAKSLEKRRSERFLCQCPREQWDPEGFDDKGDTLLFTSFLEVPVHYDPSEGLVERGIPQRKPDLVMGLKTTNSVTFFQDEFDSRRRGCRLRHTPFKRSGLVYPFILVESKSEENSPGFEAIQRQSAFPLREFLRLQQKLQQASGQPLDPLVWFFSYQADEWRLSAAVVNNGKYQVYDLWVNRLLDPSGSLQLLLLVDFIADWARDLYRLKVLSCLAGGTDRVKRFRESSTDTYASQRSMGSVIRTVSQPPVQLSQEPDIIWISSSVVTEVNDARMSGVPLRSDPVNHPAHPFLRWTGQSTPLSSPARDMTIRHANMVEFRFLHLRMPYDIQALSILLGTVMSRGLQDVKTLWETVKPVLLDPLRGISTTLSWIDQVKCLWLRVSPVAEDNVTDADVQAFFQFRTYLRGSDWQLVREMTCISWTSGSIAALAHLSGDDSRLSGASFQLNVEECVSSKATATITRLGSLTGKASAAAAFASLTLYLDRNASNWTDREAARGEDSLFEALIVPYGQNIERYVDVDSATLAVIPKRIPPAFAKSLGLRTPLTPTAKAVLLHCQPDNNPQAPRWCLMVVEEVDFMLDKAVGEMLTCAVGYDGAFVFNSHQSGILSWVRNAPLGSLGDVRCIQWWLDHLL</sequence>
<keyword evidence="2" id="KW-1185">Reference proteome</keyword>
<dbReference type="EMBL" id="KN846956">
    <property type="protein sequence ID" value="KIW73817.1"/>
    <property type="molecule type" value="Genomic_DNA"/>
</dbReference>
<reference evidence="1 2" key="1">
    <citation type="submission" date="2015-01" db="EMBL/GenBank/DDBJ databases">
        <title>The Genome Sequence of Capronia semiimmersa CBS27337.</title>
        <authorList>
            <consortium name="The Broad Institute Genomics Platform"/>
            <person name="Cuomo C."/>
            <person name="de Hoog S."/>
            <person name="Gorbushina A."/>
            <person name="Stielow B."/>
            <person name="Teixiera M."/>
            <person name="Abouelleil A."/>
            <person name="Chapman S.B."/>
            <person name="Priest M."/>
            <person name="Young S.K."/>
            <person name="Wortman J."/>
            <person name="Nusbaum C."/>
            <person name="Birren B."/>
        </authorList>
    </citation>
    <scope>NUCLEOTIDE SEQUENCE [LARGE SCALE GENOMIC DNA]</scope>
    <source>
        <strain evidence="1 2">CBS 27337</strain>
    </source>
</reference>
<dbReference type="Proteomes" id="UP000054266">
    <property type="component" value="Unassembled WGS sequence"/>
</dbReference>
<dbReference type="AlphaFoldDB" id="A0A0D2EHF5"/>